<keyword evidence="1" id="KW-1133">Transmembrane helix</keyword>
<feature type="transmembrane region" description="Helical" evidence="1">
    <location>
        <begin position="7"/>
        <end position="27"/>
    </location>
</feature>
<proteinExistence type="predicted"/>
<dbReference type="Proteomes" id="UP000448038">
    <property type="component" value="Unassembled WGS sequence"/>
</dbReference>
<dbReference type="AlphaFoldDB" id="A0A6N3Z3V3"/>
<dbReference type="EMBL" id="WOBO01000001">
    <property type="protein sequence ID" value="MUK43873.1"/>
    <property type="molecule type" value="Genomic_DNA"/>
</dbReference>
<evidence type="ECO:0000313" key="2">
    <source>
        <dbReference type="EMBL" id="MUK43873.1"/>
    </source>
</evidence>
<keyword evidence="1" id="KW-0472">Membrane</keyword>
<evidence type="ECO:0000313" key="3">
    <source>
        <dbReference type="EMBL" id="MUK50618.1"/>
    </source>
</evidence>
<evidence type="ECO:0000313" key="4">
    <source>
        <dbReference type="Proteomes" id="UP000435323"/>
    </source>
</evidence>
<name>A0A6N3Z3V3_ALIFS</name>
<organism evidence="2 4">
    <name type="scientific">Aliivibrio fischeri</name>
    <name type="common">Vibrio fischeri</name>
    <dbReference type="NCBI Taxonomy" id="668"/>
    <lineage>
        <taxon>Bacteria</taxon>
        <taxon>Pseudomonadati</taxon>
        <taxon>Pseudomonadota</taxon>
        <taxon>Gammaproteobacteria</taxon>
        <taxon>Vibrionales</taxon>
        <taxon>Vibrionaceae</taxon>
        <taxon>Aliivibrio</taxon>
    </lineage>
</organism>
<gene>
    <name evidence="2" type="ORF">GNP77_00615</name>
    <name evidence="3" type="ORF">GNP88_15825</name>
</gene>
<protein>
    <submittedName>
        <fullName evidence="2">Uncharacterized protein</fullName>
    </submittedName>
</protein>
<reference evidence="4 5" key="1">
    <citation type="submission" date="2019-11" db="EMBL/GenBank/DDBJ databases">
        <title>Using colonization assays and comparative genomics to discover symbiosis behaviors and factors in Vibrio fischeri.</title>
        <authorList>
            <person name="Bongrand C."/>
            <person name="Moriano-Gutierrez S."/>
            <person name="Arevalo P."/>
            <person name="Mcfall-Ngai M."/>
            <person name="Visick K."/>
            <person name="Polz M.F."/>
            <person name="Ruby E.G."/>
        </authorList>
    </citation>
    <scope>NUCLEOTIDE SEQUENCE [LARGE SCALE GENOMIC DNA]</scope>
    <source>
        <strain evidence="4">emors.3.2</strain>
        <strain evidence="2">Emors.3.2</strain>
        <strain evidence="5">emors.4.1</strain>
        <strain evidence="3">Emors.4.1</strain>
    </source>
</reference>
<accession>A0A6N3Z3V3</accession>
<evidence type="ECO:0000256" key="1">
    <source>
        <dbReference type="SAM" id="Phobius"/>
    </source>
</evidence>
<comment type="caution">
    <text evidence="2">The sequence shown here is derived from an EMBL/GenBank/DDBJ whole genome shotgun (WGS) entry which is preliminary data.</text>
</comment>
<sequence>MKFDKDVVIPRTLIATIIAVLIIAPNVG</sequence>
<keyword evidence="1" id="KW-0812">Transmembrane</keyword>
<evidence type="ECO:0000313" key="5">
    <source>
        <dbReference type="Proteomes" id="UP000448038"/>
    </source>
</evidence>
<dbReference type="Proteomes" id="UP000435323">
    <property type="component" value="Unassembled WGS sequence"/>
</dbReference>
<dbReference type="EMBL" id="WOBN01000024">
    <property type="protein sequence ID" value="MUK50618.1"/>
    <property type="molecule type" value="Genomic_DNA"/>
</dbReference>